<name>A0A8B6X2R5_9BURK</name>
<dbReference type="Proteomes" id="UP000675920">
    <property type="component" value="Unplaced"/>
</dbReference>
<dbReference type="Pfam" id="PF05521">
    <property type="entry name" value="Phage_HCP"/>
    <property type="match status" value="1"/>
</dbReference>
<evidence type="ECO:0000313" key="2">
    <source>
        <dbReference type="RefSeq" id="WP_028310979.1"/>
    </source>
</evidence>
<evidence type="ECO:0000313" key="1">
    <source>
        <dbReference type="Proteomes" id="UP000675920"/>
    </source>
</evidence>
<dbReference type="AlphaFoldDB" id="A0A8B6X2R5"/>
<keyword evidence="1" id="KW-1185">Reference proteome</keyword>
<proteinExistence type="predicted"/>
<organism evidence="1 2">
    <name type="scientific">Derxia gummosa DSM 723</name>
    <dbReference type="NCBI Taxonomy" id="1121388"/>
    <lineage>
        <taxon>Bacteria</taxon>
        <taxon>Pseudomonadati</taxon>
        <taxon>Pseudomonadota</taxon>
        <taxon>Betaproteobacteria</taxon>
        <taxon>Burkholderiales</taxon>
        <taxon>Alcaligenaceae</taxon>
        <taxon>Derxia</taxon>
    </lineage>
</organism>
<dbReference type="RefSeq" id="WP_028310979.1">
    <property type="nucleotide sequence ID" value="NZ_AXWS01000008.1"/>
</dbReference>
<accession>A0A8B6X2R5</accession>
<dbReference type="InterPro" id="IPR038666">
    <property type="entry name" value="SSP1_head-tail_sf"/>
</dbReference>
<dbReference type="InterPro" id="IPR008767">
    <property type="entry name" value="Phage_SPP1_head-tail_adaptor"/>
</dbReference>
<protein>
    <submittedName>
        <fullName evidence="2">Phage head completion protein</fullName>
    </submittedName>
</protein>
<dbReference type="Gene3D" id="2.40.10.270">
    <property type="entry name" value="Bacteriophage SPP1 head-tail adaptor protein"/>
    <property type="match status" value="1"/>
</dbReference>
<sequence length="122" mass="13319">MATLVIPPAPTQGELIHRVTFRPRTDLPAAFGRGTSADYGAEHTRWAKVTPVGLQAWRDGVQVGMGAADTVTHRIAIRYSAALAQIGTDWEVSHGGALYRVKRMSALAGRREWLIADVEQIQ</sequence>
<reference evidence="2" key="1">
    <citation type="submission" date="2025-08" db="UniProtKB">
        <authorList>
            <consortium name="RefSeq"/>
        </authorList>
    </citation>
    <scope>IDENTIFICATION</scope>
</reference>